<evidence type="ECO:0000313" key="1">
    <source>
        <dbReference type="EMBL" id="JAH78715.1"/>
    </source>
</evidence>
<accession>A0A0E9VMR7</accession>
<organism evidence="1">
    <name type="scientific">Anguilla anguilla</name>
    <name type="common">European freshwater eel</name>
    <name type="synonym">Muraena anguilla</name>
    <dbReference type="NCBI Taxonomy" id="7936"/>
    <lineage>
        <taxon>Eukaryota</taxon>
        <taxon>Metazoa</taxon>
        <taxon>Chordata</taxon>
        <taxon>Craniata</taxon>
        <taxon>Vertebrata</taxon>
        <taxon>Euteleostomi</taxon>
        <taxon>Actinopterygii</taxon>
        <taxon>Neopterygii</taxon>
        <taxon>Teleostei</taxon>
        <taxon>Anguilliformes</taxon>
        <taxon>Anguillidae</taxon>
        <taxon>Anguilla</taxon>
    </lineage>
</organism>
<dbReference type="AlphaFoldDB" id="A0A0E9VMR7"/>
<name>A0A0E9VMR7_ANGAN</name>
<reference evidence="1" key="1">
    <citation type="submission" date="2014-11" db="EMBL/GenBank/DDBJ databases">
        <authorList>
            <person name="Amaro Gonzalez C."/>
        </authorList>
    </citation>
    <scope>NUCLEOTIDE SEQUENCE</scope>
</reference>
<sequence length="22" mass="2674">MQKDHMHLNTVSFIRRLTSVFL</sequence>
<proteinExistence type="predicted"/>
<reference evidence="1" key="2">
    <citation type="journal article" date="2015" name="Fish Shellfish Immunol.">
        <title>Early steps in the European eel (Anguilla anguilla)-Vibrio vulnificus interaction in the gills: Role of the RtxA13 toxin.</title>
        <authorList>
            <person name="Callol A."/>
            <person name="Pajuelo D."/>
            <person name="Ebbesson L."/>
            <person name="Teles M."/>
            <person name="MacKenzie S."/>
            <person name="Amaro C."/>
        </authorList>
    </citation>
    <scope>NUCLEOTIDE SEQUENCE</scope>
</reference>
<dbReference type="EMBL" id="GBXM01029862">
    <property type="protein sequence ID" value="JAH78715.1"/>
    <property type="molecule type" value="Transcribed_RNA"/>
</dbReference>
<protein>
    <submittedName>
        <fullName evidence="1">Uncharacterized protein</fullName>
    </submittedName>
</protein>